<comment type="caution">
    <text evidence="1">The sequence shown here is derived from an EMBL/GenBank/DDBJ whole genome shotgun (WGS) entry which is preliminary data.</text>
</comment>
<organism evidence="1 2">
    <name type="scientific">Acanthoscelides obtectus</name>
    <name type="common">Bean weevil</name>
    <name type="synonym">Bruchus obtectus</name>
    <dbReference type="NCBI Taxonomy" id="200917"/>
    <lineage>
        <taxon>Eukaryota</taxon>
        <taxon>Metazoa</taxon>
        <taxon>Ecdysozoa</taxon>
        <taxon>Arthropoda</taxon>
        <taxon>Hexapoda</taxon>
        <taxon>Insecta</taxon>
        <taxon>Pterygota</taxon>
        <taxon>Neoptera</taxon>
        <taxon>Endopterygota</taxon>
        <taxon>Coleoptera</taxon>
        <taxon>Polyphaga</taxon>
        <taxon>Cucujiformia</taxon>
        <taxon>Chrysomeloidea</taxon>
        <taxon>Chrysomelidae</taxon>
        <taxon>Bruchinae</taxon>
        <taxon>Bruchini</taxon>
        <taxon>Acanthoscelides</taxon>
    </lineage>
</organism>
<gene>
    <name evidence="1" type="ORF">ACAOBT_LOCUS14175</name>
</gene>
<dbReference type="OrthoDB" id="10037323at2759"/>
<dbReference type="Proteomes" id="UP001152888">
    <property type="component" value="Unassembled WGS sequence"/>
</dbReference>
<dbReference type="EMBL" id="CAKOFQ010006900">
    <property type="protein sequence ID" value="CAH1980787.1"/>
    <property type="molecule type" value="Genomic_DNA"/>
</dbReference>
<sequence length="72" mass="8371">MTRLLLQIPRFVLCQCVLVPSLVYPLKHFLLVKKPYFHRVVIQLLKKVARLTIRIAGIIAIKEGNITCFILR</sequence>
<name>A0A9P0KST6_ACAOB</name>
<dbReference type="AlphaFoldDB" id="A0A9P0KST6"/>
<evidence type="ECO:0000313" key="2">
    <source>
        <dbReference type="Proteomes" id="UP001152888"/>
    </source>
</evidence>
<evidence type="ECO:0000313" key="1">
    <source>
        <dbReference type="EMBL" id="CAH1980787.1"/>
    </source>
</evidence>
<protein>
    <submittedName>
        <fullName evidence="1">Uncharacterized protein</fullName>
    </submittedName>
</protein>
<keyword evidence="2" id="KW-1185">Reference proteome</keyword>
<reference evidence="1" key="1">
    <citation type="submission" date="2022-03" db="EMBL/GenBank/DDBJ databases">
        <authorList>
            <person name="Sayadi A."/>
        </authorList>
    </citation>
    <scope>NUCLEOTIDE SEQUENCE</scope>
</reference>
<accession>A0A9P0KST6</accession>
<proteinExistence type="predicted"/>